<organism evidence="1 2">
    <name type="scientific">Qipengyuania qiaonensis</name>
    <dbReference type="NCBI Taxonomy" id="2867240"/>
    <lineage>
        <taxon>Bacteria</taxon>
        <taxon>Pseudomonadati</taxon>
        <taxon>Pseudomonadota</taxon>
        <taxon>Alphaproteobacteria</taxon>
        <taxon>Sphingomonadales</taxon>
        <taxon>Erythrobacteraceae</taxon>
        <taxon>Qipengyuania</taxon>
    </lineage>
</organism>
<dbReference type="RefSeq" id="WP_221555280.1">
    <property type="nucleotide sequence ID" value="NZ_JAIGNO010000001.1"/>
</dbReference>
<gene>
    <name evidence="1" type="ORF">K3174_02330</name>
</gene>
<reference evidence="1 2" key="1">
    <citation type="submission" date="2021-08" db="EMBL/GenBank/DDBJ databases">
        <title>Comparative Genomics Analysis of the Genus Qipengyuania Reveals Extensive Genetic Diversity and Metabolic Versatility, Including the Description of Fifteen Novel Species.</title>
        <authorList>
            <person name="Liu Y."/>
        </authorList>
    </citation>
    <scope>NUCLEOTIDE SEQUENCE [LARGE SCALE GENOMIC DNA]</scope>
    <source>
        <strain evidence="1 2">6D47A</strain>
    </source>
</reference>
<evidence type="ECO:0000313" key="1">
    <source>
        <dbReference type="EMBL" id="MBX7481354.1"/>
    </source>
</evidence>
<name>A0ABS7J5J5_9SPHN</name>
<dbReference type="Proteomes" id="UP000755104">
    <property type="component" value="Unassembled WGS sequence"/>
</dbReference>
<protein>
    <submittedName>
        <fullName evidence="1">Uncharacterized protein</fullName>
    </submittedName>
</protein>
<dbReference type="EMBL" id="JAIGNO010000001">
    <property type="protein sequence ID" value="MBX7481354.1"/>
    <property type="molecule type" value="Genomic_DNA"/>
</dbReference>
<comment type="caution">
    <text evidence="1">The sequence shown here is derived from an EMBL/GenBank/DDBJ whole genome shotgun (WGS) entry which is preliminary data.</text>
</comment>
<evidence type="ECO:0000313" key="2">
    <source>
        <dbReference type="Proteomes" id="UP000755104"/>
    </source>
</evidence>
<proteinExistence type="predicted"/>
<sequence>MAAQPAATEGVQLTPGVTFTGDGGLDQLEGVDGTVIATFWRPIQYETSAGPIAGRMDCRAAAGWSPFSAALFALGNVHEAQVSRLSTRGLTEIEREAQDGDQVRQLDVTMRGNGPLRYEVLTYIAVRTGDDIVSIRRNCVFPRRSGVTKVDYRRLARMHTDFTVVLPPPASPLAQNAPTLETLVEIPL</sequence>
<accession>A0ABS7J5J5</accession>
<keyword evidence="2" id="KW-1185">Reference proteome</keyword>